<accession>A0A3M7PAL2</accession>
<protein>
    <submittedName>
        <fullName evidence="2">Uncharacterized protein</fullName>
    </submittedName>
</protein>
<organism evidence="2 3">
    <name type="scientific">Brachionus plicatilis</name>
    <name type="common">Marine rotifer</name>
    <name type="synonym">Brachionus muelleri</name>
    <dbReference type="NCBI Taxonomy" id="10195"/>
    <lineage>
        <taxon>Eukaryota</taxon>
        <taxon>Metazoa</taxon>
        <taxon>Spiralia</taxon>
        <taxon>Gnathifera</taxon>
        <taxon>Rotifera</taxon>
        <taxon>Eurotatoria</taxon>
        <taxon>Monogononta</taxon>
        <taxon>Pseudotrocha</taxon>
        <taxon>Ploima</taxon>
        <taxon>Brachionidae</taxon>
        <taxon>Brachionus</taxon>
    </lineage>
</organism>
<evidence type="ECO:0000256" key="1">
    <source>
        <dbReference type="SAM" id="Phobius"/>
    </source>
</evidence>
<keyword evidence="3" id="KW-1185">Reference proteome</keyword>
<keyword evidence="1" id="KW-0472">Membrane</keyword>
<comment type="caution">
    <text evidence="2">The sequence shown here is derived from an EMBL/GenBank/DDBJ whole genome shotgun (WGS) entry which is preliminary data.</text>
</comment>
<keyword evidence="1" id="KW-1133">Transmembrane helix</keyword>
<keyword evidence="1" id="KW-0812">Transmembrane</keyword>
<reference evidence="2 3" key="1">
    <citation type="journal article" date="2018" name="Sci. Rep.">
        <title>Genomic signatures of local adaptation to the degree of environmental predictability in rotifers.</title>
        <authorList>
            <person name="Franch-Gras L."/>
            <person name="Hahn C."/>
            <person name="Garcia-Roger E.M."/>
            <person name="Carmona M.J."/>
            <person name="Serra M."/>
            <person name="Gomez A."/>
        </authorList>
    </citation>
    <scope>NUCLEOTIDE SEQUENCE [LARGE SCALE GENOMIC DNA]</scope>
    <source>
        <strain evidence="2">HYR1</strain>
    </source>
</reference>
<dbReference type="Proteomes" id="UP000276133">
    <property type="component" value="Unassembled WGS sequence"/>
</dbReference>
<evidence type="ECO:0000313" key="3">
    <source>
        <dbReference type="Proteomes" id="UP000276133"/>
    </source>
</evidence>
<dbReference type="AlphaFoldDB" id="A0A3M7PAL2"/>
<gene>
    <name evidence="2" type="ORF">BpHYR1_049957</name>
</gene>
<feature type="transmembrane region" description="Helical" evidence="1">
    <location>
        <begin position="46"/>
        <end position="66"/>
    </location>
</feature>
<evidence type="ECO:0000313" key="2">
    <source>
        <dbReference type="EMBL" id="RMZ95810.1"/>
    </source>
</evidence>
<name>A0A3M7PAL2_BRAPC</name>
<sequence>MSIKCINRHLKIKRQLFILHRIKNEEFFDSSSVEVSYTNLGNIRGVNMASISGFLLILPILLYGVLKIMVRLHKNRNQ</sequence>
<dbReference type="EMBL" id="REGN01012335">
    <property type="protein sequence ID" value="RMZ95810.1"/>
    <property type="molecule type" value="Genomic_DNA"/>
</dbReference>
<proteinExistence type="predicted"/>